<feature type="compositionally biased region" description="Low complexity" evidence="1">
    <location>
        <begin position="229"/>
        <end position="240"/>
    </location>
</feature>
<feature type="region of interest" description="Disordered" evidence="1">
    <location>
        <begin position="187"/>
        <end position="245"/>
    </location>
</feature>
<feature type="compositionally biased region" description="Low complexity" evidence="1">
    <location>
        <begin position="188"/>
        <end position="202"/>
    </location>
</feature>
<dbReference type="KEGG" id="lalo:ABC765_05010"/>
<accession>A0AAU7C5P7</accession>
<evidence type="ECO:0000256" key="1">
    <source>
        <dbReference type="SAM" id="MobiDB-lite"/>
    </source>
</evidence>
<organism evidence="2">
    <name type="scientific">Limosilactobacillus allomucosae</name>
    <dbReference type="NCBI Taxonomy" id="3142938"/>
    <lineage>
        <taxon>Bacteria</taxon>
        <taxon>Bacillati</taxon>
        <taxon>Bacillota</taxon>
        <taxon>Bacilli</taxon>
        <taxon>Lactobacillales</taxon>
        <taxon>Lactobacillaceae</taxon>
        <taxon>Limosilactobacillus</taxon>
    </lineage>
</organism>
<dbReference type="AlphaFoldDB" id="A0AAU7C5P7"/>
<sequence>MQGLKKSDDARQTKLYQRFGNLPVPEDLVDFYQHLDPADLVEFVQVESEYVNVIQGTRLQLGRVYRAAKKLFAHAGSRSDLHETMTFEKWVRAHGQSKQTALRLITLADQVDLIQAQALDTHDDGRLMVENYLTLSQSDQMAIADGKVDEKVVGMLLHATPDMRQSPIWKGMLKELHQSRQAIEAQKKQLQNQTDQIQQLTQRNSDLERSRSDFTDQLSAEKEEKRHLQLQLAEAQAQEPEPVEVPPADYDELKERRVELEAQLKDTEQTLEEVKKELHEAQNTSTGSYSQEDIDDLQAQLAELTQQNQALTKQVKAQAAHEDSRQKAFQTVSARSTDMLSALPRTLDVMALAGDIEQLTDKELQQTDLPALANALEDKANQLRKLMHESQRVVEGDFSEIKGKGDDGA</sequence>
<reference evidence="2" key="1">
    <citation type="submission" date="2024-04" db="EMBL/GenBank/DDBJ databases">
        <title>Limosilactobacillus allomucosae sp. nov., a novel species isolated from wild boar faecal samples as a potential probiotics for domestic pigs.</title>
        <authorList>
            <person name="Chen B."/>
        </authorList>
    </citation>
    <scope>NUCLEOTIDE SEQUENCE</scope>
    <source>
        <strain evidence="2">WILCCON 0051</strain>
    </source>
</reference>
<feature type="compositionally biased region" description="Basic and acidic residues" evidence="1">
    <location>
        <begin position="205"/>
        <end position="227"/>
    </location>
</feature>
<name>A0AAU7C5P7_9LACO</name>
<protein>
    <submittedName>
        <fullName evidence="2">Uncharacterized protein</fullName>
    </submittedName>
</protein>
<dbReference type="RefSeq" id="WP_347980871.1">
    <property type="nucleotide sequence ID" value="NZ_CP154878.1"/>
</dbReference>
<gene>
    <name evidence="2" type="ORF">ABC765_05010</name>
</gene>
<dbReference type="EMBL" id="CP154878">
    <property type="protein sequence ID" value="XBG96448.1"/>
    <property type="molecule type" value="Genomic_DNA"/>
</dbReference>
<proteinExistence type="predicted"/>
<evidence type="ECO:0000313" key="2">
    <source>
        <dbReference type="EMBL" id="XBG96448.1"/>
    </source>
</evidence>
<dbReference type="Gene3D" id="1.10.287.1490">
    <property type="match status" value="1"/>
</dbReference>